<dbReference type="KEGG" id="stha:NCTC11429_00199"/>
<dbReference type="EMBL" id="JBEOQB010000002">
    <property type="protein sequence ID" value="MEZ0451865.1"/>
    <property type="molecule type" value="Genomic_DNA"/>
</dbReference>
<protein>
    <submittedName>
        <fullName evidence="2">Uncharacterized protein</fullName>
    </submittedName>
</protein>
<gene>
    <name evidence="1" type="ORF">ABTW24_09680</name>
    <name evidence="2" type="ORF">NCTC11429_00199</name>
</gene>
<evidence type="ECO:0000313" key="4">
    <source>
        <dbReference type="Proteomes" id="UP001566204"/>
    </source>
</evidence>
<proteinExistence type="predicted"/>
<accession>A0A4U9U6A9</accession>
<dbReference type="AlphaFoldDB" id="A0A4U9U6A9"/>
<dbReference type="Proteomes" id="UP001566204">
    <property type="component" value="Unassembled WGS sequence"/>
</dbReference>
<dbReference type="STRING" id="1123265.GCA_000686625_03410"/>
<dbReference type="EMBL" id="LR590484">
    <property type="protein sequence ID" value="VTR28436.1"/>
    <property type="molecule type" value="Genomic_DNA"/>
</dbReference>
<keyword evidence="4" id="KW-1185">Reference proteome</keyword>
<sequence>MSYTQDNFKEWIFLIGEKMDLFTGDFARENNLNLDYSIHSLDEIEKWIITTYPTINQLKADHKMLDLLTIYIGETFRKHLGGKWYMNTEDQENVYYMMPTLTSPEYSGEVYKSPRTFATASIPRKKGNYMSSILRNCL</sequence>
<evidence type="ECO:0000313" key="2">
    <source>
        <dbReference type="EMBL" id="VTR28436.1"/>
    </source>
</evidence>
<evidence type="ECO:0000313" key="3">
    <source>
        <dbReference type="Proteomes" id="UP000308196"/>
    </source>
</evidence>
<dbReference type="Proteomes" id="UP000308196">
    <property type="component" value="Chromosome"/>
</dbReference>
<reference evidence="2 3" key="1">
    <citation type="submission" date="2019-05" db="EMBL/GenBank/DDBJ databases">
        <authorList>
            <consortium name="Pathogen Informatics"/>
        </authorList>
    </citation>
    <scope>NUCLEOTIDE SEQUENCE [LARGE SCALE GENOMIC DNA]</scope>
    <source>
        <strain evidence="2 3">NCTC11429</strain>
    </source>
</reference>
<organism evidence="2 3">
    <name type="scientific">Sphingobacterium thalpophilum</name>
    <dbReference type="NCBI Taxonomy" id="259"/>
    <lineage>
        <taxon>Bacteria</taxon>
        <taxon>Pseudomonadati</taxon>
        <taxon>Bacteroidota</taxon>
        <taxon>Sphingobacteriia</taxon>
        <taxon>Sphingobacteriales</taxon>
        <taxon>Sphingobacteriaceae</taxon>
        <taxon>Sphingobacterium</taxon>
    </lineage>
</organism>
<name>A0A4U9U6A9_9SPHI</name>
<dbReference type="RefSeq" id="WP_028070174.1">
    <property type="nucleotide sequence ID" value="NZ_CP141191.1"/>
</dbReference>
<dbReference type="GeneID" id="78461027"/>
<evidence type="ECO:0000313" key="1">
    <source>
        <dbReference type="EMBL" id="MEZ0451865.1"/>
    </source>
</evidence>
<reference evidence="1 4" key="2">
    <citation type="submission" date="2024-06" db="EMBL/GenBank/DDBJ databases">
        <title>Soil Sphingobacterium thalpophilum.</title>
        <authorList>
            <person name="Yang J."/>
            <person name="Li J."/>
        </authorList>
    </citation>
    <scope>NUCLEOTIDE SEQUENCE [LARGE SCALE GENOMIC DNA]</scope>
    <source>
        <strain evidence="1 4">22g91tb</strain>
    </source>
</reference>